<sequence>MITSQIQIQTTDAKLQMRTSRPSMKMEQGPADIKTHKSGSDTLEISQEAATLFIDQSKAFAEANLKPSTQLAADWAAKGQASASEYVAAKAQEGKQLTKIERGVTFARLAEQQNQPGPPSSTIAYMPHSIDRVKIQVQPGKLQIDAPNSELSFQVTPTPVKLDIPKWTITQQMIQKPSISFKVDQA</sequence>
<dbReference type="Proteomes" id="UP001418796">
    <property type="component" value="Unassembled WGS sequence"/>
</dbReference>
<name>A0ABU9VLE0_9BACI</name>
<gene>
    <name evidence="1" type="ORF">MKY91_16340</name>
</gene>
<dbReference type="InterPro" id="IPR045527">
    <property type="entry name" value="DUF6470"/>
</dbReference>
<reference evidence="1 2" key="1">
    <citation type="submission" date="2024-03" db="EMBL/GenBank/DDBJ databases">
        <title>Bacilli Hybrid Assemblies.</title>
        <authorList>
            <person name="Kovac J."/>
        </authorList>
    </citation>
    <scope>NUCLEOTIDE SEQUENCE [LARGE SCALE GENOMIC DNA]</scope>
    <source>
        <strain evidence="1 2">FSL R7-0666</strain>
    </source>
</reference>
<evidence type="ECO:0000313" key="2">
    <source>
        <dbReference type="Proteomes" id="UP001418796"/>
    </source>
</evidence>
<accession>A0ABU9VLE0</accession>
<keyword evidence="2" id="KW-1185">Reference proteome</keyword>
<comment type="caution">
    <text evidence="1">The sequence shown here is derived from an EMBL/GenBank/DDBJ whole genome shotgun (WGS) entry which is preliminary data.</text>
</comment>
<organism evidence="1 2">
    <name type="scientific">Alkalicoccobacillus gibsonii</name>
    <dbReference type="NCBI Taxonomy" id="79881"/>
    <lineage>
        <taxon>Bacteria</taxon>
        <taxon>Bacillati</taxon>
        <taxon>Bacillota</taxon>
        <taxon>Bacilli</taxon>
        <taxon>Bacillales</taxon>
        <taxon>Bacillaceae</taxon>
        <taxon>Alkalicoccobacillus</taxon>
    </lineage>
</organism>
<dbReference type="RefSeq" id="WP_343131355.1">
    <property type="nucleotide sequence ID" value="NZ_JBCITK010000001.1"/>
</dbReference>
<proteinExistence type="predicted"/>
<dbReference type="Pfam" id="PF20074">
    <property type="entry name" value="DUF6470"/>
    <property type="match status" value="1"/>
</dbReference>
<dbReference type="EMBL" id="JBCITK010000001">
    <property type="protein sequence ID" value="MEN0644723.1"/>
    <property type="molecule type" value="Genomic_DNA"/>
</dbReference>
<evidence type="ECO:0000313" key="1">
    <source>
        <dbReference type="EMBL" id="MEN0644723.1"/>
    </source>
</evidence>
<protein>
    <submittedName>
        <fullName evidence="1">DUF6470 family protein</fullName>
    </submittedName>
</protein>